<dbReference type="SUPFAM" id="SSF56024">
    <property type="entry name" value="Phospholipase D/nuclease"/>
    <property type="match status" value="2"/>
</dbReference>
<protein>
    <submittedName>
        <fullName evidence="2">Phospholipase</fullName>
    </submittedName>
</protein>
<keyword evidence="3" id="KW-1185">Reference proteome</keyword>
<comment type="caution">
    <text evidence="2">The sequence shown here is derived from an EMBL/GenBank/DDBJ whole genome shotgun (WGS) entry which is preliminary data.</text>
</comment>
<dbReference type="CDD" id="cd09130">
    <property type="entry name" value="PLDc_unchar2_2"/>
    <property type="match status" value="1"/>
</dbReference>
<feature type="domain" description="Phospholipase D-like" evidence="1">
    <location>
        <begin position="312"/>
        <end position="454"/>
    </location>
</feature>
<sequence length="490" mass="55106">MIGRRAVILRRRSKEAGQVKKGKIAGLLIVVILLTVSSVSVYGYTKPQPEGVDYAGAEHRSDAVEFLYDLTYEKNGRAVVEQNVYDRMLSVIEEAGEFVVVDMFLYNNFQEPEQDYPDMAGPFTEALVKAKETNPDLTVYVMTDEINRSYGAHKSPHIEKLREHGIEAHYFDNSELRDPAPAYSGVWRTFLQWWGKGGEGWIPNAQSSSLPDVPLRSYLEALNLKGNHRKLVFSEKEAIVTSLNAQGRGAYNSNFAFSVQGAAIGDLLFTERVTADMSGVDFPIKNPIPAASNQNGAYSVQVLTEKAIKTTILEEIEQAEKIDVAAFYLSDRDLVKGLIRAAERGIPVRIILDPNIHAFGREKPGIPNQVVAHELREKAPDSLEIRWYNTAKKEQYHTKLFAFQKGGETTLIGGAANFTKRNIGGFNLETNLKVSGDDHTKVMQDVQDYFDRLWTNEGGKFTQSVSAYEEDSWWKHKLYILQERTGFSTY</sequence>
<evidence type="ECO:0000313" key="3">
    <source>
        <dbReference type="Proteomes" id="UP000248066"/>
    </source>
</evidence>
<dbReference type="Gene3D" id="3.30.870.10">
    <property type="entry name" value="Endonuclease Chain A"/>
    <property type="match status" value="2"/>
</dbReference>
<name>A0A2W0H4L2_9BACI</name>
<dbReference type="Pfam" id="PF13091">
    <property type="entry name" value="PLDc_2"/>
    <property type="match status" value="1"/>
</dbReference>
<dbReference type="Proteomes" id="UP000248066">
    <property type="component" value="Unassembled WGS sequence"/>
</dbReference>
<accession>A0A2W0H4L2</accession>
<dbReference type="AlphaFoldDB" id="A0A2W0H4L2"/>
<evidence type="ECO:0000313" key="2">
    <source>
        <dbReference type="EMBL" id="PYZ96773.1"/>
    </source>
</evidence>
<dbReference type="InterPro" id="IPR025202">
    <property type="entry name" value="PLD-like_dom"/>
</dbReference>
<evidence type="ECO:0000259" key="1">
    <source>
        <dbReference type="Pfam" id="PF13091"/>
    </source>
</evidence>
<organism evidence="2 3">
    <name type="scientific">Alteribacter lacisalsi</name>
    <dbReference type="NCBI Taxonomy" id="2045244"/>
    <lineage>
        <taxon>Bacteria</taxon>
        <taxon>Bacillati</taxon>
        <taxon>Bacillota</taxon>
        <taxon>Bacilli</taxon>
        <taxon>Bacillales</taxon>
        <taxon>Bacillaceae</taxon>
        <taxon>Alteribacter</taxon>
    </lineage>
</organism>
<proteinExistence type="predicted"/>
<dbReference type="EMBL" id="PDOF01000002">
    <property type="protein sequence ID" value="PYZ96773.1"/>
    <property type="molecule type" value="Genomic_DNA"/>
</dbReference>
<reference evidence="2 3" key="1">
    <citation type="submission" date="2017-10" db="EMBL/GenBank/DDBJ databases">
        <title>Bacillus sp. nov., a halophilic bacterium isolated from a Yangshapao Lake.</title>
        <authorList>
            <person name="Wang H."/>
        </authorList>
    </citation>
    <scope>NUCLEOTIDE SEQUENCE [LARGE SCALE GENOMIC DNA]</scope>
    <source>
        <strain evidence="2 3">YSP-3</strain>
    </source>
</reference>
<gene>
    <name evidence="2" type="ORF">CR205_13895</name>
</gene>